<evidence type="ECO:0000313" key="2">
    <source>
        <dbReference type="Proteomes" id="UP000686327"/>
    </source>
</evidence>
<keyword evidence="2" id="KW-1185">Reference proteome</keyword>
<accession>A0ABS6DMA8</accession>
<reference evidence="2" key="2">
    <citation type="submission" date="2023-07" db="EMBL/GenBank/DDBJ databases">
        <title>Cedecea davisae an AmpC producer and its therapeutic implications.</title>
        <authorList>
            <person name="Notter J."/>
        </authorList>
    </citation>
    <scope>NUCLEOTIDE SEQUENCE [LARGE SCALE GENOMIC DNA]</scope>
    <source>
        <strain evidence="2">1</strain>
    </source>
</reference>
<dbReference type="RefSeq" id="WP_216377056.1">
    <property type="nucleotide sequence ID" value="NZ_JAGRYT010000038.1"/>
</dbReference>
<organism evidence="1 2">
    <name type="scientific">Cedecea davisae</name>
    <dbReference type="NCBI Taxonomy" id="158484"/>
    <lineage>
        <taxon>Bacteria</taxon>
        <taxon>Pseudomonadati</taxon>
        <taxon>Pseudomonadota</taxon>
        <taxon>Gammaproteobacteria</taxon>
        <taxon>Enterobacterales</taxon>
        <taxon>Enterobacteriaceae</taxon>
        <taxon>Cedecea</taxon>
    </lineage>
</organism>
<dbReference type="Proteomes" id="UP000686327">
    <property type="component" value="Unassembled WGS sequence"/>
</dbReference>
<evidence type="ECO:0000313" key="1">
    <source>
        <dbReference type="EMBL" id="MBU4684287.1"/>
    </source>
</evidence>
<name>A0ABS6DMA8_9ENTR</name>
<dbReference type="EMBL" id="JAGRYU010000035">
    <property type="protein sequence ID" value="MBU4684287.1"/>
    <property type="molecule type" value="Genomic_DNA"/>
</dbReference>
<reference evidence="1 2" key="1">
    <citation type="submission" date="2021-04" db="EMBL/GenBank/DDBJ databases">
        <authorList>
            <person name="Seiffert S.N."/>
        </authorList>
    </citation>
    <scope>NUCLEOTIDE SEQUENCE [LARGE SCALE GENOMIC DNA]</scope>
    <source>
        <strain evidence="1 2">1</strain>
    </source>
</reference>
<sequence length="196" mass="22411">MDNTSPATWLRWWSRAFWQQADASWHHLAWFQLPESQRSSLIIKSPQAVLTLLELTPGLPHEPDERLLMLASLNQQQRMILLALVAEVCQRGSGGLRLEDAQLVWCERLTRGLRPGVWLPAGLDFTRSPEASALWLLRPLFVPTAWQRLRLSFPHAAVALSETLMLEEPAPPQNRLLALWDGAVWQARQHSFMPND</sequence>
<gene>
    <name evidence="1" type="ORF">KC222_19995</name>
</gene>
<protein>
    <submittedName>
        <fullName evidence="1">Type III secretion protein HrpD</fullName>
    </submittedName>
</protein>
<proteinExistence type="predicted"/>
<comment type="caution">
    <text evidence="1">The sequence shown here is derived from an EMBL/GenBank/DDBJ whole genome shotgun (WGS) entry which is preliminary data.</text>
</comment>